<dbReference type="EMBL" id="AGBW02008743">
    <property type="protein sequence ID" value="OWR52648.1"/>
    <property type="molecule type" value="Genomic_DNA"/>
</dbReference>
<feature type="signal peptide" evidence="10">
    <location>
        <begin position="1"/>
        <end position="24"/>
    </location>
</feature>
<keyword evidence="10" id="KW-0732">Signal</keyword>
<keyword evidence="5" id="KW-0282">Flagellum</keyword>
<keyword evidence="12" id="KW-1185">Reference proteome</keyword>
<dbReference type="InParanoid" id="A0A212FFZ0"/>
<dbReference type="PANTHER" id="PTHR14871">
    <property type="entry name" value="DYNEIN REGULATORY COMPLEX PROTEIN 9"/>
    <property type="match status" value="1"/>
</dbReference>
<feature type="chain" id="PRO_5011110329" description="Dynein regulatory complex protein 9" evidence="10">
    <location>
        <begin position="25"/>
        <end position="253"/>
    </location>
</feature>
<dbReference type="PANTHER" id="PTHR14871:SF1">
    <property type="entry name" value="DYNEIN REGULATORY COMPLEX PROTEIN 9"/>
    <property type="match status" value="1"/>
</dbReference>
<dbReference type="AlphaFoldDB" id="A0A212FFZ0"/>
<evidence type="ECO:0000256" key="8">
    <source>
        <dbReference type="ARBA" id="ARBA00023273"/>
    </source>
</evidence>
<keyword evidence="4" id="KW-0963">Cytoplasm</keyword>
<comment type="subcellular location">
    <subcellularLocation>
        <location evidence="1">Cytoplasm</location>
        <location evidence="1">Cytoskeleton</location>
        <location evidence="1">Flagellum axoneme</location>
    </subcellularLocation>
</comment>
<accession>A0A212FFZ0</accession>
<evidence type="ECO:0000313" key="11">
    <source>
        <dbReference type="EMBL" id="OWR52648.1"/>
    </source>
</evidence>
<name>A0A212FFZ0_DANPL</name>
<protein>
    <recommendedName>
        <fullName evidence="3">Dynein regulatory complex protein 9</fullName>
    </recommendedName>
    <alternativeName>
        <fullName evidence="9">IQ domain-containing protein G</fullName>
    </alternativeName>
</protein>
<dbReference type="Pfam" id="PF00612">
    <property type="entry name" value="IQ"/>
    <property type="match status" value="1"/>
</dbReference>
<evidence type="ECO:0000256" key="10">
    <source>
        <dbReference type="SAM" id="SignalP"/>
    </source>
</evidence>
<sequence>MDAWLFVIILEVLLLQIRILDTSAQRKFPDNTIKSKREKQLLAKLSQNRALEKIITELEKSREEWLRDLSDSDLKVAILRDRIKDRVYNARIQHMYADRWLLARSEALELRQQETTSESAPKKEDEDCVHNELLRAYELQIQEREDLLQYWMSRYSQDIVNIGSRLREKCEKLRITVARRVELEKLFALHEGEMRSWLTFKKERAARLAREERSRRAATRVQAWWRGVMVRRALGTFRYLRNVKKSAPKLKKK</sequence>
<evidence type="ECO:0000256" key="6">
    <source>
        <dbReference type="ARBA" id="ARBA00023069"/>
    </source>
</evidence>
<keyword evidence="8" id="KW-0966">Cell projection</keyword>
<dbReference type="KEGG" id="dpl:KGM_208666"/>
<evidence type="ECO:0000256" key="1">
    <source>
        <dbReference type="ARBA" id="ARBA00004611"/>
    </source>
</evidence>
<dbReference type="PROSITE" id="PS50096">
    <property type="entry name" value="IQ"/>
    <property type="match status" value="1"/>
</dbReference>
<evidence type="ECO:0000256" key="3">
    <source>
        <dbReference type="ARBA" id="ARBA00013738"/>
    </source>
</evidence>
<dbReference type="Proteomes" id="UP000007151">
    <property type="component" value="Unassembled WGS sequence"/>
</dbReference>
<evidence type="ECO:0000256" key="4">
    <source>
        <dbReference type="ARBA" id="ARBA00022490"/>
    </source>
</evidence>
<dbReference type="CDD" id="cd23766">
    <property type="entry name" value="IQCG"/>
    <property type="match status" value="1"/>
</dbReference>
<dbReference type="GO" id="GO:0044782">
    <property type="term" value="P:cilium organization"/>
    <property type="evidence" value="ECO:0007669"/>
    <property type="project" value="TreeGrafter"/>
</dbReference>
<comment type="similarity">
    <text evidence="2">Belongs to the DRC9 family.</text>
</comment>
<evidence type="ECO:0000256" key="2">
    <source>
        <dbReference type="ARBA" id="ARBA00008222"/>
    </source>
</evidence>
<dbReference type="GO" id="GO:0031514">
    <property type="term" value="C:motile cilium"/>
    <property type="evidence" value="ECO:0007669"/>
    <property type="project" value="TreeGrafter"/>
</dbReference>
<keyword evidence="6" id="KW-0969">Cilium</keyword>
<keyword evidence="7" id="KW-0206">Cytoskeleton</keyword>
<organism evidence="11 12">
    <name type="scientific">Danaus plexippus plexippus</name>
    <dbReference type="NCBI Taxonomy" id="278856"/>
    <lineage>
        <taxon>Eukaryota</taxon>
        <taxon>Metazoa</taxon>
        <taxon>Ecdysozoa</taxon>
        <taxon>Arthropoda</taxon>
        <taxon>Hexapoda</taxon>
        <taxon>Insecta</taxon>
        <taxon>Pterygota</taxon>
        <taxon>Neoptera</taxon>
        <taxon>Endopterygota</taxon>
        <taxon>Lepidoptera</taxon>
        <taxon>Glossata</taxon>
        <taxon>Ditrysia</taxon>
        <taxon>Papilionoidea</taxon>
        <taxon>Nymphalidae</taxon>
        <taxon>Danainae</taxon>
        <taxon>Danaini</taxon>
        <taxon>Danaina</taxon>
        <taxon>Danaus</taxon>
        <taxon>Danaus</taxon>
    </lineage>
</organism>
<gene>
    <name evidence="11" type="ORF">KGM_208666</name>
</gene>
<proteinExistence type="inferred from homology"/>
<evidence type="ECO:0000313" key="12">
    <source>
        <dbReference type="Proteomes" id="UP000007151"/>
    </source>
</evidence>
<dbReference type="InterPro" id="IPR042618">
    <property type="entry name" value="IQCG"/>
</dbReference>
<evidence type="ECO:0000256" key="9">
    <source>
        <dbReference type="ARBA" id="ARBA00032183"/>
    </source>
</evidence>
<dbReference type="InterPro" id="IPR000048">
    <property type="entry name" value="IQ_motif_EF-hand-BS"/>
</dbReference>
<comment type="caution">
    <text evidence="11">The sequence shown here is derived from an EMBL/GenBank/DDBJ whole genome shotgun (WGS) entry which is preliminary data.</text>
</comment>
<dbReference type="GO" id="GO:0005737">
    <property type="term" value="C:cytoplasm"/>
    <property type="evidence" value="ECO:0007669"/>
    <property type="project" value="TreeGrafter"/>
</dbReference>
<evidence type="ECO:0000256" key="7">
    <source>
        <dbReference type="ARBA" id="ARBA00023212"/>
    </source>
</evidence>
<reference evidence="11 12" key="1">
    <citation type="journal article" date="2011" name="Cell">
        <title>The monarch butterfly genome yields insights into long-distance migration.</title>
        <authorList>
            <person name="Zhan S."/>
            <person name="Merlin C."/>
            <person name="Boore J.L."/>
            <person name="Reppert S.M."/>
        </authorList>
    </citation>
    <scope>NUCLEOTIDE SEQUENCE [LARGE SCALE GENOMIC DNA]</scope>
    <source>
        <strain evidence="11">F-2</strain>
    </source>
</reference>
<evidence type="ECO:0000256" key="5">
    <source>
        <dbReference type="ARBA" id="ARBA00022846"/>
    </source>
</evidence>